<dbReference type="Gene3D" id="1.10.10.440">
    <property type="entry name" value="FF domain"/>
    <property type="match status" value="2"/>
</dbReference>
<dbReference type="GO" id="GO:0005634">
    <property type="term" value="C:nucleus"/>
    <property type="evidence" value="ECO:0007669"/>
    <property type="project" value="TreeGrafter"/>
</dbReference>
<evidence type="ECO:0000313" key="5">
    <source>
        <dbReference type="Proteomes" id="UP000887561"/>
    </source>
</evidence>
<dbReference type="InterPro" id="IPR002713">
    <property type="entry name" value="FF_domain"/>
</dbReference>
<evidence type="ECO:0000256" key="2">
    <source>
        <dbReference type="SAM" id="Coils"/>
    </source>
</evidence>
<keyword evidence="1" id="KW-0677">Repeat</keyword>
<feature type="domain" description="FF" evidence="4">
    <location>
        <begin position="98"/>
        <end position="154"/>
    </location>
</feature>
<evidence type="ECO:0000313" key="6">
    <source>
        <dbReference type="WBParaSite" id="scaffold3874_cov222.g7261"/>
    </source>
</evidence>
<feature type="compositionally biased region" description="Basic and acidic residues" evidence="3">
    <location>
        <begin position="214"/>
        <end position="238"/>
    </location>
</feature>
<feature type="domain" description="FF" evidence="4">
    <location>
        <begin position="29"/>
        <end position="85"/>
    </location>
</feature>
<proteinExistence type="predicted"/>
<keyword evidence="2" id="KW-0175">Coiled coil</keyword>
<reference evidence="6" key="1">
    <citation type="submission" date="2022-11" db="UniProtKB">
        <authorList>
            <consortium name="WormBaseParasite"/>
        </authorList>
    </citation>
    <scope>IDENTIFICATION</scope>
</reference>
<dbReference type="GO" id="GO:0070063">
    <property type="term" value="F:RNA polymerase binding"/>
    <property type="evidence" value="ECO:0007669"/>
    <property type="project" value="InterPro"/>
</dbReference>
<dbReference type="PANTHER" id="PTHR15377:SF3">
    <property type="entry name" value="WW DOMAIN-CONTAINING PROTEIN"/>
    <property type="match status" value="1"/>
</dbReference>
<dbReference type="Pfam" id="PF01846">
    <property type="entry name" value="FF"/>
    <property type="match status" value="2"/>
</dbReference>
<name>A0A915MJN1_MELJA</name>
<dbReference type="SMART" id="SM00441">
    <property type="entry name" value="FF"/>
    <property type="match status" value="2"/>
</dbReference>
<evidence type="ECO:0000256" key="3">
    <source>
        <dbReference type="SAM" id="MobiDB-lite"/>
    </source>
</evidence>
<dbReference type="WBParaSite" id="scaffold3874_cov222.g7261">
    <property type="protein sequence ID" value="scaffold3874_cov222.g7261"/>
    <property type="gene ID" value="scaffold3874_cov222.g7261"/>
</dbReference>
<feature type="coiled-coil region" evidence="2">
    <location>
        <begin position="15"/>
        <end position="42"/>
    </location>
</feature>
<keyword evidence="5" id="KW-1185">Reference proteome</keyword>
<evidence type="ECO:0000256" key="1">
    <source>
        <dbReference type="ARBA" id="ARBA00022737"/>
    </source>
</evidence>
<dbReference type="InterPro" id="IPR045148">
    <property type="entry name" value="TCRG1-like"/>
</dbReference>
<dbReference type="GO" id="GO:0003712">
    <property type="term" value="F:transcription coregulator activity"/>
    <property type="evidence" value="ECO:0007669"/>
    <property type="project" value="TreeGrafter"/>
</dbReference>
<dbReference type="PANTHER" id="PTHR15377">
    <property type="entry name" value="TRANSCRIPTION ELONGATION REGULATOR 1"/>
    <property type="match status" value="1"/>
</dbReference>
<organism evidence="5 6">
    <name type="scientific">Meloidogyne javanica</name>
    <name type="common">Root-knot nematode worm</name>
    <dbReference type="NCBI Taxonomy" id="6303"/>
    <lineage>
        <taxon>Eukaryota</taxon>
        <taxon>Metazoa</taxon>
        <taxon>Ecdysozoa</taxon>
        <taxon>Nematoda</taxon>
        <taxon>Chromadorea</taxon>
        <taxon>Rhabditida</taxon>
        <taxon>Tylenchina</taxon>
        <taxon>Tylenchomorpha</taxon>
        <taxon>Tylenchoidea</taxon>
        <taxon>Meloidogynidae</taxon>
        <taxon>Meloidogyninae</taxon>
        <taxon>Meloidogyne</taxon>
        <taxon>Meloidogyne incognita group</taxon>
    </lineage>
</organism>
<feature type="region of interest" description="Disordered" evidence="3">
    <location>
        <begin position="132"/>
        <end position="238"/>
    </location>
</feature>
<feature type="compositionally biased region" description="Basic and acidic residues" evidence="3">
    <location>
        <begin position="132"/>
        <end position="154"/>
    </location>
</feature>
<protein>
    <submittedName>
        <fullName evidence="6">FF domain-containing protein</fullName>
    </submittedName>
</protein>
<dbReference type="SUPFAM" id="SSF81698">
    <property type="entry name" value="FF domain"/>
    <property type="match status" value="2"/>
</dbReference>
<accession>A0A915MJN1</accession>
<feature type="compositionally biased region" description="Low complexity" evidence="3">
    <location>
        <begin position="202"/>
        <end position="212"/>
    </location>
</feature>
<feature type="compositionally biased region" description="Basic and acidic residues" evidence="3">
    <location>
        <begin position="180"/>
        <end position="200"/>
    </location>
</feature>
<dbReference type="InterPro" id="IPR036517">
    <property type="entry name" value="FF_domain_sf"/>
</dbReference>
<dbReference type="Proteomes" id="UP000887561">
    <property type="component" value="Unplaced"/>
</dbReference>
<evidence type="ECO:0000259" key="4">
    <source>
        <dbReference type="SMART" id="SM00441"/>
    </source>
</evidence>
<sequence length="238" mass="28266">LSAVERKAAFDAYCRERAEIEKEEKRKKAKEAKAEFYKLLEEAKLHGKSTFSSFSTNSKWAKDSRFKAVEKVRDREAYFKDFVEQLYKKEKEEKRKERDKAKECFVALLKEQEYLRRNSVWAVVKKKIDKDERYRNKNLDSETRQKLFDEHAKTCPEPTEEEEAEAKRLGEEALEAANAAKEKALNERHENEERDRERRKNNSSSNNNNSSSSRRREKEKEKSEKIVEKTAEEKALED</sequence>
<dbReference type="AlphaFoldDB" id="A0A915MJN1"/>